<gene>
    <name evidence="5" type="ORF">SAMN05216565_10991</name>
</gene>
<dbReference type="OrthoDB" id="9780824at2"/>
<keyword evidence="1 2" id="KW-0238">DNA-binding</keyword>
<feature type="DNA-binding region" description="H-T-H motif" evidence="2">
    <location>
        <begin position="51"/>
        <end position="70"/>
    </location>
</feature>
<dbReference type="PANTHER" id="PTHR30055:SF226">
    <property type="entry name" value="HTH-TYPE TRANSCRIPTIONAL REGULATOR PKSA"/>
    <property type="match status" value="1"/>
</dbReference>
<evidence type="ECO:0000256" key="3">
    <source>
        <dbReference type="SAM" id="MobiDB-lite"/>
    </source>
</evidence>
<dbReference type="STRING" id="930152.SAMN05216565_10991"/>
<dbReference type="InterPro" id="IPR050109">
    <property type="entry name" value="HTH-type_TetR-like_transc_reg"/>
</dbReference>
<feature type="compositionally biased region" description="Basic and acidic residues" evidence="3">
    <location>
        <begin position="17"/>
        <end position="30"/>
    </location>
</feature>
<proteinExistence type="predicted"/>
<reference evidence="6" key="1">
    <citation type="submission" date="2016-10" db="EMBL/GenBank/DDBJ databases">
        <authorList>
            <person name="Varghese N."/>
            <person name="Submissions S."/>
        </authorList>
    </citation>
    <scope>NUCLEOTIDE SEQUENCE [LARGE SCALE GENOMIC DNA]</scope>
    <source>
        <strain evidence="6">IBRC-M10078</strain>
    </source>
</reference>
<dbReference type="PRINTS" id="PR00455">
    <property type="entry name" value="HTHTETR"/>
</dbReference>
<dbReference type="AlphaFoldDB" id="A0A1H0W5U8"/>
<keyword evidence="6" id="KW-1185">Reference proteome</keyword>
<dbReference type="InterPro" id="IPR001647">
    <property type="entry name" value="HTH_TetR"/>
</dbReference>
<dbReference type="Proteomes" id="UP000199159">
    <property type="component" value="Unassembled WGS sequence"/>
</dbReference>
<dbReference type="GO" id="GO:0000976">
    <property type="term" value="F:transcription cis-regulatory region binding"/>
    <property type="evidence" value="ECO:0007669"/>
    <property type="project" value="TreeGrafter"/>
</dbReference>
<feature type="region of interest" description="Disordered" evidence="3">
    <location>
        <begin position="1"/>
        <end position="30"/>
    </location>
</feature>
<evidence type="ECO:0000259" key="4">
    <source>
        <dbReference type="PROSITE" id="PS50977"/>
    </source>
</evidence>
<name>A0A1H0W5U8_9BACI</name>
<dbReference type="RefSeq" id="WP_090856737.1">
    <property type="nucleotide sequence ID" value="NZ_FNJU01000009.1"/>
</dbReference>
<dbReference type="EMBL" id="FNJU01000009">
    <property type="protein sequence ID" value="SDP85963.1"/>
    <property type="molecule type" value="Genomic_DNA"/>
</dbReference>
<sequence>MESETKEQTLQQTIERLTGELEKEKRKNKSKEKILDAAINMFSQKGFDNSSTSDIAKEAGVAEVTLFRNFQSKNNLLYQILSPLFIKMTSPIILKEVKSQFSAVEGASEEVLISIFKDRLDLIEKNNKVVQVLLREALNREEILESIVNNITIPAKKEALEFVQRMKDKGEFRDVQEQAVVDLLFYTMFGYVLSHHVFQIETFSNEQDEVVETLVDLLLNGLKSN</sequence>
<accession>A0A1H0W5U8</accession>
<dbReference type="GO" id="GO:0003700">
    <property type="term" value="F:DNA-binding transcription factor activity"/>
    <property type="evidence" value="ECO:0007669"/>
    <property type="project" value="TreeGrafter"/>
</dbReference>
<dbReference type="PANTHER" id="PTHR30055">
    <property type="entry name" value="HTH-TYPE TRANSCRIPTIONAL REGULATOR RUTR"/>
    <property type="match status" value="1"/>
</dbReference>
<dbReference type="Gene3D" id="1.10.357.10">
    <property type="entry name" value="Tetracycline Repressor, domain 2"/>
    <property type="match status" value="1"/>
</dbReference>
<protein>
    <submittedName>
        <fullName evidence="5">DNA-binding transcriptional regulator, AcrR family</fullName>
    </submittedName>
</protein>
<dbReference type="InterPro" id="IPR036271">
    <property type="entry name" value="Tet_transcr_reg_TetR-rel_C_sf"/>
</dbReference>
<dbReference type="SUPFAM" id="SSF48498">
    <property type="entry name" value="Tetracyclin repressor-like, C-terminal domain"/>
    <property type="match status" value="1"/>
</dbReference>
<evidence type="ECO:0000256" key="1">
    <source>
        <dbReference type="ARBA" id="ARBA00023125"/>
    </source>
</evidence>
<evidence type="ECO:0000313" key="6">
    <source>
        <dbReference type="Proteomes" id="UP000199159"/>
    </source>
</evidence>
<dbReference type="InterPro" id="IPR009057">
    <property type="entry name" value="Homeodomain-like_sf"/>
</dbReference>
<feature type="domain" description="HTH tetR-type" evidence="4">
    <location>
        <begin position="28"/>
        <end position="88"/>
    </location>
</feature>
<dbReference type="PROSITE" id="PS50977">
    <property type="entry name" value="HTH_TETR_2"/>
    <property type="match status" value="1"/>
</dbReference>
<evidence type="ECO:0000256" key="2">
    <source>
        <dbReference type="PROSITE-ProRule" id="PRU00335"/>
    </source>
</evidence>
<organism evidence="5 6">
    <name type="scientific">Litchfieldia salsa</name>
    <dbReference type="NCBI Taxonomy" id="930152"/>
    <lineage>
        <taxon>Bacteria</taxon>
        <taxon>Bacillati</taxon>
        <taxon>Bacillota</taxon>
        <taxon>Bacilli</taxon>
        <taxon>Bacillales</taxon>
        <taxon>Bacillaceae</taxon>
        <taxon>Litchfieldia</taxon>
    </lineage>
</organism>
<evidence type="ECO:0000313" key="5">
    <source>
        <dbReference type="EMBL" id="SDP85963.1"/>
    </source>
</evidence>
<dbReference type="Pfam" id="PF00440">
    <property type="entry name" value="TetR_N"/>
    <property type="match status" value="1"/>
</dbReference>
<dbReference type="SUPFAM" id="SSF46689">
    <property type="entry name" value="Homeodomain-like"/>
    <property type="match status" value="1"/>
</dbReference>